<dbReference type="Proteomes" id="UP000266272">
    <property type="component" value="Unassembled WGS sequence"/>
</dbReference>
<dbReference type="AlphaFoldDB" id="A0A395NN85"/>
<evidence type="ECO:0000313" key="2">
    <source>
        <dbReference type="Proteomes" id="UP000266272"/>
    </source>
</evidence>
<dbReference type="InterPro" id="IPR038765">
    <property type="entry name" value="Papain-like_cys_pep_sf"/>
</dbReference>
<protein>
    <recommendedName>
        <fullName evidence="3">Ubiquitin-like protease family profile domain-containing protein</fullName>
    </recommendedName>
</protein>
<keyword evidence="2" id="KW-1185">Reference proteome</keyword>
<reference evidence="1 2" key="1">
    <citation type="journal article" date="2018" name="PLoS Pathog.">
        <title>Evolution of structural diversity of trichothecenes, a family of toxins produced by plant pathogenic and entomopathogenic fungi.</title>
        <authorList>
            <person name="Proctor R.H."/>
            <person name="McCormick S.P."/>
            <person name="Kim H.S."/>
            <person name="Cardoza R.E."/>
            <person name="Stanley A.M."/>
            <person name="Lindo L."/>
            <person name="Kelly A."/>
            <person name="Brown D.W."/>
            <person name="Lee T."/>
            <person name="Vaughan M.M."/>
            <person name="Alexander N.J."/>
            <person name="Busman M."/>
            <person name="Gutierrez S."/>
        </authorList>
    </citation>
    <scope>NUCLEOTIDE SEQUENCE [LARGE SCALE GENOMIC DNA]</scope>
    <source>
        <strain evidence="1 2">IBT 40837</strain>
    </source>
</reference>
<sequence>MASAPFRKAAVLDIGHMALYRVANDEARIILPAMGQQPCWIVPRENGPKDSPVALPLVIKDFEHAEEVFEHIPPRDPNVSPRDHHQHLWDVQKLLMDSLEHRQAGSFGLKAMLKIILRGIRHVACTLDESFTIKVDHEHNPIKIERDNGFGDGYQCAYPAPDKFHIQVKGYRLVAGFINFEDIHWTAFVWDRVDKTLFYFDTTGKGREERARAVISNWANFLIDAGLPFNFSYVVVPATQQGGNWECGYACLMFLQQTLRGLVGVDSMTLDSFIKHGIIERSRLKLNLSAQDTEKSPKFQLRLRDWCMVGSLKDGVLAKPSGSVTRLKQGTNFAVQTAQYMALNELATCDEVRSNSGACVRLGTVPWTLYEKDGRCRIDAALTPIGGKSFISYHGIGNNRGYYHFHRVFTTTTPEQIINPRRRFDKLPSALKNAKLPPRFRPRYRPKTLSPLTASIISVDDSRASSVVLNSEETSSQSQGCAITDLGSSACATLVETSAITESWAVANSDNQLGLETEISSPQPQPLAATPIRTLSSSASALAKIAVFLPVKRTVAPPQHPVAICPLVEEQPHVKQPLPSAMLSPSLGFSLPTTPESSPNDYTNKLTPDDYLSRRGSVGGEFCVEQVTDPEVRIVNGTKDVIAMTTEVVEKAGHLFPARQCLYAIQDHPRRYVNLLPDTLVDKKCWDFIETAVAKQAREFDMWAPQPRAAKTEDFARMQLAINVNRLDLDPVRPAKRHRA</sequence>
<dbReference type="Gene3D" id="3.40.395.10">
    <property type="entry name" value="Adenoviral Proteinase, Chain A"/>
    <property type="match status" value="1"/>
</dbReference>
<comment type="caution">
    <text evidence="1">The sequence shown here is derived from an EMBL/GenBank/DDBJ whole genome shotgun (WGS) entry which is preliminary data.</text>
</comment>
<evidence type="ECO:0008006" key="3">
    <source>
        <dbReference type="Google" id="ProtNLM"/>
    </source>
</evidence>
<name>A0A395NN85_TRIAR</name>
<dbReference type="OrthoDB" id="10686884at2759"/>
<evidence type="ECO:0000313" key="1">
    <source>
        <dbReference type="EMBL" id="RFU77545.1"/>
    </source>
</evidence>
<accession>A0A395NN85</accession>
<proteinExistence type="predicted"/>
<dbReference type="SUPFAM" id="SSF54001">
    <property type="entry name" value="Cysteine proteinases"/>
    <property type="match status" value="1"/>
</dbReference>
<organism evidence="1 2">
    <name type="scientific">Trichoderma arundinaceum</name>
    <dbReference type="NCBI Taxonomy" id="490622"/>
    <lineage>
        <taxon>Eukaryota</taxon>
        <taxon>Fungi</taxon>
        <taxon>Dikarya</taxon>
        <taxon>Ascomycota</taxon>
        <taxon>Pezizomycotina</taxon>
        <taxon>Sordariomycetes</taxon>
        <taxon>Hypocreomycetidae</taxon>
        <taxon>Hypocreales</taxon>
        <taxon>Hypocreaceae</taxon>
        <taxon>Trichoderma</taxon>
    </lineage>
</organism>
<dbReference type="EMBL" id="PXOA01000277">
    <property type="protein sequence ID" value="RFU77545.1"/>
    <property type="molecule type" value="Genomic_DNA"/>
</dbReference>
<dbReference type="STRING" id="490622.A0A395NN85"/>
<gene>
    <name evidence="1" type="ORF">TARUN_4695</name>
</gene>